<keyword evidence="1" id="KW-0812">Transmembrane</keyword>
<protein>
    <recommendedName>
        <fullName evidence="2">DUF6534 domain-containing protein</fullName>
    </recommendedName>
</protein>
<accession>M2PAD1</accession>
<feature type="transmembrane region" description="Helical" evidence="1">
    <location>
        <begin position="203"/>
        <end position="230"/>
    </location>
</feature>
<feature type="transmembrane region" description="Helical" evidence="1">
    <location>
        <begin position="126"/>
        <end position="148"/>
    </location>
</feature>
<dbReference type="AlphaFoldDB" id="M2PAD1"/>
<keyword evidence="1" id="KW-0472">Membrane</keyword>
<proteinExistence type="predicted"/>
<dbReference type="HOGENOM" id="CLU_046025_5_4_1"/>
<feature type="transmembrane region" description="Helical" evidence="1">
    <location>
        <begin position="55"/>
        <end position="76"/>
    </location>
</feature>
<dbReference type="EMBL" id="KB445811">
    <property type="protein sequence ID" value="EMD32439.1"/>
    <property type="molecule type" value="Genomic_DNA"/>
</dbReference>
<dbReference type="Pfam" id="PF20152">
    <property type="entry name" value="DUF6534"/>
    <property type="match status" value="1"/>
</dbReference>
<keyword evidence="4" id="KW-1185">Reference proteome</keyword>
<evidence type="ECO:0000256" key="1">
    <source>
        <dbReference type="SAM" id="Phobius"/>
    </source>
</evidence>
<dbReference type="OrthoDB" id="2535105at2759"/>
<sequence length="316" mass="35498">MTYDHSRLHGYFYVCLNDLACAVPCPSPYSLFGVTTIQSYQYFQRSDKDTPTFRTAIAFLWILDTVHQVLICQAIYTYTVTEYGNILALTKETWAVMGSVFVTAIMDLLVRAIFSVRIWRFSNGNWFVVGPIVFCSLGEFGSMLSFEIKDKVVLHGQIETQQALSTEFYFGVMFCLVSDTLIAVTQVVYLWRHRTGIPRTNFVIRTLIMYCVNTGLLTTLCALALVITWTTMPQNLVYISLFAALPTLLFNALLATLNARQELRELAKPNTGVISIPLSAVAQTSSTGAAKMGRTIMSLHASDSRTFAMEQPRYIV</sequence>
<feature type="transmembrane region" description="Helical" evidence="1">
    <location>
        <begin position="236"/>
        <end position="257"/>
    </location>
</feature>
<dbReference type="InterPro" id="IPR045339">
    <property type="entry name" value="DUF6534"/>
</dbReference>
<dbReference type="PANTHER" id="PTHR40465">
    <property type="entry name" value="CHROMOSOME 1, WHOLE GENOME SHOTGUN SEQUENCE"/>
    <property type="match status" value="1"/>
</dbReference>
<evidence type="ECO:0000259" key="2">
    <source>
        <dbReference type="Pfam" id="PF20152"/>
    </source>
</evidence>
<organism evidence="3 4">
    <name type="scientific">Ceriporiopsis subvermispora (strain B)</name>
    <name type="common">White-rot fungus</name>
    <name type="synonym">Gelatoporia subvermispora</name>
    <dbReference type="NCBI Taxonomy" id="914234"/>
    <lineage>
        <taxon>Eukaryota</taxon>
        <taxon>Fungi</taxon>
        <taxon>Dikarya</taxon>
        <taxon>Basidiomycota</taxon>
        <taxon>Agaricomycotina</taxon>
        <taxon>Agaricomycetes</taxon>
        <taxon>Polyporales</taxon>
        <taxon>Gelatoporiaceae</taxon>
        <taxon>Gelatoporia</taxon>
    </lineage>
</organism>
<keyword evidence="1" id="KW-1133">Transmembrane helix</keyword>
<dbReference type="PANTHER" id="PTHR40465:SF1">
    <property type="entry name" value="DUF6534 DOMAIN-CONTAINING PROTEIN"/>
    <property type="match status" value="1"/>
</dbReference>
<gene>
    <name evidence="3" type="ORF">CERSUDRAFT_99521</name>
</gene>
<evidence type="ECO:0000313" key="4">
    <source>
        <dbReference type="Proteomes" id="UP000016930"/>
    </source>
</evidence>
<dbReference type="Proteomes" id="UP000016930">
    <property type="component" value="Unassembled WGS sequence"/>
</dbReference>
<evidence type="ECO:0000313" key="3">
    <source>
        <dbReference type="EMBL" id="EMD32439.1"/>
    </source>
</evidence>
<feature type="transmembrane region" description="Helical" evidence="1">
    <location>
        <begin position="96"/>
        <end position="114"/>
    </location>
</feature>
<reference evidence="3 4" key="1">
    <citation type="journal article" date="2012" name="Proc. Natl. Acad. Sci. U.S.A.">
        <title>Comparative genomics of Ceriporiopsis subvermispora and Phanerochaete chrysosporium provide insight into selective ligninolysis.</title>
        <authorList>
            <person name="Fernandez-Fueyo E."/>
            <person name="Ruiz-Duenas F.J."/>
            <person name="Ferreira P."/>
            <person name="Floudas D."/>
            <person name="Hibbett D.S."/>
            <person name="Canessa P."/>
            <person name="Larrondo L.F."/>
            <person name="James T.Y."/>
            <person name="Seelenfreund D."/>
            <person name="Lobos S."/>
            <person name="Polanco R."/>
            <person name="Tello M."/>
            <person name="Honda Y."/>
            <person name="Watanabe T."/>
            <person name="Watanabe T."/>
            <person name="Ryu J.S."/>
            <person name="Kubicek C.P."/>
            <person name="Schmoll M."/>
            <person name="Gaskell J."/>
            <person name="Hammel K.E."/>
            <person name="St John F.J."/>
            <person name="Vanden Wymelenberg A."/>
            <person name="Sabat G."/>
            <person name="Splinter BonDurant S."/>
            <person name="Syed K."/>
            <person name="Yadav J.S."/>
            <person name="Doddapaneni H."/>
            <person name="Subramanian V."/>
            <person name="Lavin J.L."/>
            <person name="Oguiza J.A."/>
            <person name="Perez G."/>
            <person name="Pisabarro A.G."/>
            <person name="Ramirez L."/>
            <person name="Santoyo F."/>
            <person name="Master E."/>
            <person name="Coutinho P.M."/>
            <person name="Henrissat B."/>
            <person name="Lombard V."/>
            <person name="Magnuson J.K."/>
            <person name="Kuees U."/>
            <person name="Hori C."/>
            <person name="Igarashi K."/>
            <person name="Samejima M."/>
            <person name="Held B.W."/>
            <person name="Barry K.W."/>
            <person name="LaButti K.M."/>
            <person name="Lapidus A."/>
            <person name="Lindquist E.A."/>
            <person name="Lucas S.M."/>
            <person name="Riley R."/>
            <person name="Salamov A.A."/>
            <person name="Hoffmeister D."/>
            <person name="Schwenk D."/>
            <person name="Hadar Y."/>
            <person name="Yarden O."/>
            <person name="de Vries R.P."/>
            <person name="Wiebenga A."/>
            <person name="Stenlid J."/>
            <person name="Eastwood D."/>
            <person name="Grigoriev I.V."/>
            <person name="Berka R.M."/>
            <person name="Blanchette R.A."/>
            <person name="Kersten P."/>
            <person name="Martinez A.T."/>
            <person name="Vicuna R."/>
            <person name="Cullen D."/>
        </authorList>
    </citation>
    <scope>NUCLEOTIDE SEQUENCE [LARGE SCALE GENOMIC DNA]</scope>
    <source>
        <strain evidence="3 4">B</strain>
    </source>
</reference>
<feature type="transmembrane region" description="Helical" evidence="1">
    <location>
        <begin position="168"/>
        <end position="191"/>
    </location>
</feature>
<dbReference type="STRING" id="914234.M2PAD1"/>
<feature type="domain" description="DUF6534" evidence="2">
    <location>
        <begin position="176"/>
        <end position="261"/>
    </location>
</feature>
<name>M2PAD1_CERS8</name>